<dbReference type="AlphaFoldDB" id="A0AAV8VET8"/>
<protein>
    <submittedName>
        <fullName evidence="1">Uncharacterized protein</fullName>
    </submittedName>
</protein>
<evidence type="ECO:0000313" key="2">
    <source>
        <dbReference type="Proteomes" id="UP001159042"/>
    </source>
</evidence>
<organism evidence="1 2">
    <name type="scientific">Exocentrus adspersus</name>
    <dbReference type="NCBI Taxonomy" id="1586481"/>
    <lineage>
        <taxon>Eukaryota</taxon>
        <taxon>Metazoa</taxon>
        <taxon>Ecdysozoa</taxon>
        <taxon>Arthropoda</taxon>
        <taxon>Hexapoda</taxon>
        <taxon>Insecta</taxon>
        <taxon>Pterygota</taxon>
        <taxon>Neoptera</taxon>
        <taxon>Endopterygota</taxon>
        <taxon>Coleoptera</taxon>
        <taxon>Polyphaga</taxon>
        <taxon>Cucujiformia</taxon>
        <taxon>Chrysomeloidea</taxon>
        <taxon>Cerambycidae</taxon>
        <taxon>Lamiinae</taxon>
        <taxon>Acanthocinini</taxon>
        <taxon>Exocentrus</taxon>
    </lineage>
</organism>
<name>A0AAV8VET8_9CUCU</name>
<reference evidence="1 2" key="1">
    <citation type="journal article" date="2023" name="Insect Mol. Biol.">
        <title>Genome sequencing provides insights into the evolution of gene families encoding plant cell wall-degrading enzymes in longhorned beetles.</title>
        <authorList>
            <person name="Shin N.R."/>
            <person name="Okamura Y."/>
            <person name="Kirsch R."/>
            <person name="Pauchet Y."/>
        </authorList>
    </citation>
    <scope>NUCLEOTIDE SEQUENCE [LARGE SCALE GENOMIC DNA]</scope>
    <source>
        <strain evidence="1">EAD_L_NR</strain>
    </source>
</reference>
<comment type="caution">
    <text evidence="1">The sequence shown here is derived from an EMBL/GenBank/DDBJ whole genome shotgun (WGS) entry which is preliminary data.</text>
</comment>
<evidence type="ECO:0000313" key="1">
    <source>
        <dbReference type="EMBL" id="KAJ8912455.1"/>
    </source>
</evidence>
<accession>A0AAV8VET8</accession>
<sequence>MTWFRVTLYAPILSKVKSRLLSSFPIPKFNCFEVIDVEVVSLTTSFPDGAPVDACVKPRPNQPYHGQSRPQLPYTNPFQILQSSAKYGPGSQITGKSLSLIYL</sequence>
<proteinExistence type="predicted"/>
<dbReference type="Proteomes" id="UP001159042">
    <property type="component" value="Unassembled WGS sequence"/>
</dbReference>
<gene>
    <name evidence="1" type="ORF">NQ315_002821</name>
</gene>
<dbReference type="EMBL" id="JANEYG010000129">
    <property type="protein sequence ID" value="KAJ8912455.1"/>
    <property type="molecule type" value="Genomic_DNA"/>
</dbReference>
<keyword evidence="2" id="KW-1185">Reference proteome</keyword>